<dbReference type="Proteomes" id="UP001324427">
    <property type="component" value="Unassembled WGS sequence"/>
</dbReference>
<dbReference type="AlphaFoldDB" id="A0AAV9J6L4"/>
<accession>A0AAV9J6L4</accession>
<keyword evidence="3" id="KW-1185">Reference proteome</keyword>
<feature type="signal peptide" evidence="1">
    <location>
        <begin position="1"/>
        <end position="22"/>
    </location>
</feature>
<name>A0AAV9J6L4_9PEZI</name>
<protein>
    <submittedName>
        <fullName evidence="2">Uncharacterized protein</fullName>
    </submittedName>
</protein>
<gene>
    <name evidence="2" type="ORF">LTR36_009298</name>
</gene>
<evidence type="ECO:0000256" key="1">
    <source>
        <dbReference type="SAM" id="SignalP"/>
    </source>
</evidence>
<evidence type="ECO:0000313" key="2">
    <source>
        <dbReference type="EMBL" id="KAK4540341.1"/>
    </source>
</evidence>
<dbReference type="EMBL" id="JAVFHQ010000069">
    <property type="protein sequence ID" value="KAK4540341.1"/>
    <property type="molecule type" value="Genomic_DNA"/>
</dbReference>
<comment type="caution">
    <text evidence="2">The sequence shown here is derived from an EMBL/GenBank/DDBJ whole genome shotgun (WGS) entry which is preliminary data.</text>
</comment>
<keyword evidence="1" id="KW-0732">Signal</keyword>
<evidence type="ECO:0000313" key="3">
    <source>
        <dbReference type="Proteomes" id="UP001324427"/>
    </source>
</evidence>
<sequence length="296" mass="31330">MLALLFNSVALVIFALAAIATAQSSSTSGYVGYNLTLEGEEDSVVYATDDTEAGASATVSDPDVYLNATVFVGEIDLQVDNLTAKINLDAQVLNLLSFNAGVDLSIDQVDLLIQNISAKVILEARLENLLLMINDTLNSIDLNPIIATLGQDVGSVLNSTTSAVGSTVSSAASALDKRSYDLIHNVLYSINDYSGNTHTNRVLAQDGDIVDKYLDNDGNAHGQKIIGTYESAMTFTGYHTTIERNGLQVQEREYRYSPFHGISVISAVYTDGDGSVVGTQVLAESNAGGSSTVGDL</sequence>
<organism evidence="2 3">
    <name type="scientific">Oleoguttula mirabilis</name>
    <dbReference type="NCBI Taxonomy" id="1507867"/>
    <lineage>
        <taxon>Eukaryota</taxon>
        <taxon>Fungi</taxon>
        <taxon>Dikarya</taxon>
        <taxon>Ascomycota</taxon>
        <taxon>Pezizomycotina</taxon>
        <taxon>Dothideomycetes</taxon>
        <taxon>Dothideomycetidae</taxon>
        <taxon>Mycosphaerellales</taxon>
        <taxon>Teratosphaeriaceae</taxon>
        <taxon>Oleoguttula</taxon>
    </lineage>
</organism>
<proteinExistence type="predicted"/>
<feature type="chain" id="PRO_5043373142" evidence="1">
    <location>
        <begin position="23"/>
        <end position="296"/>
    </location>
</feature>
<reference evidence="2 3" key="1">
    <citation type="submission" date="2021-11" db="EMBL/GenBank/DDBJ databases">
        <title>Black yeast isolated from Biological Soil Crust.</title>
        <authorList>
            <person name="Kurbessoian T."/>
        </authorList>
    </citation>
    <scope>NUCLEOTIDE SEQUENCE [LARGE SCALE GENOMIC DNA]</scope>
    <source>
        <strain evidence="2 3">CCFEE 5522</strain>
    </source>
</reference>